<sequence length="167" mass="18429">MHIAAKPDNEAARLAALYELLILDTPPEERFDRIAQFAAAEFDMPIVLVTLVDADRQWFKARVGMPVCETGRDVSFCAHAILRDEIIVVDDALHDPRFADNPLVTGAPHIRFYAGAPLALPSGPRLGTLCLIDRRPRTLDAMELAILGTLRDLALMELTNTVERADG</sequence>
<feature type="domain" description="GAF" evidence="1">
    <location>
        <begin position="26"/>
        <end position="163"/>
    </location>
</feature>
<dbReference type="Gene3D" id="3.30.450.40">
    <property type="match status" value="1"/>
</dbReference>
<protein>
    <submittedName>
        <fullName evidence="2">GAF domain protein</fullName>
    </submittedName>
</protein>
<dbReference type="AlphaFoldDB" id="A0A1S2ND60"/>
<evidence type="ECO:0000313" key="3">
    <source>
        <dbReference type="Proteomes" id="UP000180246"/>
    </source>
</evidence>
<comment type="caution">
    <text evidence="2">The sequence shown here is derived from an EMBL/GenBank/DDBJ whole genome shotgun (WGS) entry which is preliminary data.</text>
</comment>
<dbReference type="InterPro" id="IPR003018">
    <property type="entry name" value="GAF"/>
</dbReference>
<proteinExistence type="predicted"/>
<dbReference type="Pfam" id="PF01590">
    <property type="entry name" value="GAF"/>
    <property type="match status" value="1"/>
</dbReference>
<gene>
    <name evidence="2" type="ORF">LO55_3513</name>
</gene>
<reference evidence="2 3" key="1">
    <citation type="submission" date="2014-10" db="EMBL/GenBank/DDBJ databases">
        <authorList>
            <person name="Seo M.-J."/>
            <person name="Seok Y.J."/>
            <person name="Cha I.-T."/>
        </authorList>
    </citation>
    <scope>NUCLEOTIDE SEQUENCE [LARGE SCALE GENOMIC DNA]</scope>
    <source>
        <strain evidence="2 3">NEU</strain>
    </source>
</reference>
<evidence type="ECO:0000259" key="1">
    <source>
        <dbReference type="SMART" id="SM00065"/>
    </source>
</evidence>
<evidence type="ECO:0000313" key="2">
    <source>
        <dbReference type="EMBL" id="OIJ42594.1"/>
    </source>
</evidence>
<dbReference type="SUPFAM" id="SSF55781">
    <property type="entry name" value="GAF domain-like"/>
    <property type="match status" value="1"/>
</dbReference>
<accession>A0A1S2ND60</accession>
<dbReference type="RefSeq" id="WP_071362424.1">
    <property type="nucleotide sequence ID" value="NZ_JRYB01000001.1"/>
</dbReference>
<organism evidence="2 3">
    <name type="scientific">Massilia timonae</name>
    <dbReference type="NCBI Taxonomy" id="47229"/>
    <lineage>
        <taxon>Bacteria</taxon>
        <taxon>Pseudomonadati</taxon>
        <taxon>Pseudomonadota</taxon>
        <taxon>Betaproteobacteria</taxon>
        <taxon>Burkholderiales</taxon>
        <taxon>Oxalobacteraceae</taxon>
        <taxon>Telluria group</taxon>
        <taxon>Massilia</taxon>
    </lineage>
</organism>
<dbReference type="PANTHER" id="PTHR43102">
    <property type="entry name" value="SLR1143 PROTEIN"/>
    <property type="match status" value="1"/>
</dbReference>
<name>A0A1S2ND60_9BURK</name>
<dbReference type="InterPro" id="IPR029016">
    <property type="entry name" value="GAF-like_dom_sf"/>
</dbReference>
<dbReference type="SMART" id="SM00065">
    <property type="entry name" value="GAF"/>
    <property type="match status" value="1"/>
</dbReference>
<dbReference type="PANTHER" id="PTHR43102:SF2">
    <property type="entry name" value="GAF DOMAIN-CONTAINING PROTEIN"/>
    <property type="match status" value="1"/>
</dbReference>
<dbReference type="EMBL" id="JRYB01000001">
    <property type="protein sequence ID" value="OIJ42594.1"/>
    <property type="molecule type" value="Genomic_DNA"/>
</dbReference>
<dbReference type="Proteomes" id="UP000180246">
    <property type="component" value="Unassembled WGS sequence"/>
</dbReference>